<keyword evidence="2" id="KW-0677">Repeat</keyword>
<dbReference type="SUPFAM" id="SSF117281">
    <property type="entry name" value="Kelch motif"/>
    <property type="match status" value="1"/>
</dbReference>
<protein>
    <submittedName>
        <fullName evidence="5">Kelch motif protein</fullName>
    </submittedName>
</protein>
<sequence length="350" mass="38077">MPFFNPSIKTQRTVTKLFSFAAVATAFCVLAACSGQTTSPQNPDIASVQWRQHKANTPPSARHENGFVTVGEHLYLVGGRGERPLDIFDPATGSWSQGAKPPFEIHHMQAIEYDEKLYVLGAMTGGFPEEPPLANILIYDPATDAWSEGPEIPADRRRGGSGVVLHEGLIYLVGGNTRGHMSGYVPWVDVFDPETGRWTQLPDAPHSRDHFHAAVIDGHIYAAGGRTSSHDTGESMSLTVAPVDVYDIENQRWHTLEAPLATERAGTATVAFNGFLVVLGGESISQVEAHREVEAYNPETEEWLSLPPLPVGRHGTQATLFNGELHIVAGSENRGGGPELNDHWVMEMGE</sequence>
<dbReference type="EMBL" id="RJUK01000001">
    <property type="protein sequence ID" value="ROQ19706.1"/>
    <property type="molecule type" value="Genomic_DNA"/>
</dbReference>
<keyword evidence="3" id="KW-0732">Signal</keyword>
<dbReference type="PANTHER" id="PTHR46344">
    <property type="entry name" value="OS02G0202900 PROTEIN"/>
    <property type="match status" value="1"/>
</dbReference>
<dbReference type="OrthoDB" id="246387at2"/>
<dbReference type="Gene3D" id="2.120.10.80">
    <property type="entry name" value="Kelch-type beta propeller"/>
    <property type="match status" value="2"/>
</dbReference>
<evidence type="ECO:0000256" key="1">
    <source>
        <dbReference type="ARBA" id="ARBA00022441"/>
    </source>
</evidence>
<feature type="signal peptide" evidence="3">
    <location>
        <begin position="1"/>
        <end position="31"/>
    </location>
</feature>
<dbReference type="InterPro" id="IPR006652">
    <property type="entry name" value="Kelch_1"/>
</dbReference>
<dbReference type="SMART" id="SM00612">
    <property type="entry name" value="Kelch"/>
    <property type="match status" value="5"/>
</dbReference>
<keyword evidence="1" id="KW-0880">Kelch repeat</keyword>
<organism evidence="5 6">
    <name type="scientific">Marinimicrobium koreense</name>
    <dbReference type="NCBI Taxonomy" id="306545"/>
    <lineage>
        <taxon>Bacteria</taxon>
        <taxon>Pseudomonadati</taxon>
        <taxon>Pseudomonadota</taxon>
        <taxon>Gammaproteobacteria</taxon>
        <taxon>Cellvibrionales</taxon>
        <taxon>Cellvibrionaceae</taxon>
        <taxon>Marinimicrobium</taxon>
    </lineage>
</organism>
<evidence type="ECO:0000256" key="2">
    <source>
        <dbReference type="ARBA" id="ARBA00022737"/>
    </source>
</evidence>
<dbReference type="RefSeq" id="WP_123637017.1">
    <property type="nucleotide sequence ID" value="NZ_RJUK01000001.1"/>
</dbReference>
<dbReference type="PANTHER" id="PTHR46344:SF27">
    <property type="entry name" value="KELCH REPEAT SUPERFAMILY PROTEIN"/>
    <property type="match status" value="1"/>
</dbReference>
<feature type="domain" description="Attractin/MKLN-like beta-propeller" evidence="4">
    <location>
        <begin position="44"/>
        <end position="281"/>
    </location>
</feature>
<name>A0A3N1P4E2_9GAMM</name>
<evidence type="ECO:0000313" key="5">
    <source>
        <dbReference type="EMBL" id="ROQ19706.1"/>
    </source>
</evidence>
<dbReference type="InterPro" id="IPR056737">
    <property type="entry name" value="Beta-prop_ATRN-MKLN-like"/>
</dbReference>
<evidence type="ECO:0000313" key="6">
    <source>
        <dbReference type="Proteomes" id="UP000273643"/>
    </source>
</evidence>
<dbReference type="Pfam" id="PF24981">
    <property type="entry name" value="Beta-prop_ATRN-LZTR1"/>
    <property type="match status" value="1"/>
</dbReference>
<comment type="caution">
    <text evidence="5">The sequence shown here is derived from an EMBL/GenBank/DDBJ whole genome shotgun (WGS) entry which is preliminary data.</text>
</comment>
<keyword evidence="6" id="KW-1185">Reference proteome</keyword>
<evidence type="ECO:0000256" key="3">
    <source>
        <dbReference type="SAM" id="SignalP"/>
    </source>
</evidence>
<accession>A0A3N1P4E2</accession>
<evidence type="ECO:0000259" key="4">
    <source>
        <dbReference type="Pfam" id="PF24981"/>
    </source>
</evidence>
<feature type="chain" id="PRO_5018154721" evidence="3">
    <location>
        <begin position="32"/>
        <end position="350"/>
    </location>
</feature>
<gene>
    <name evidence="5" type="ORF">EDC38_0292</name>
</gene>
<dbReference type="AlphaFoldDB" id="A0A3N1P4E2"/>
<proteinExistence type="predicted"/>
<dbReference type="InterPro" id="IPR015915">
    <property type="entry name" value="Kelch-typ_b-propeller"/>
</dbReference>
<reference evidence="5 6" key="1">
    <citation type="submission" date="2018-11" db="EMBL/GenBank/DDBJ databases">
        <title>Genomic Encyclopedia of Type Strains, Phase IV (KMG-IV): sequencing the most valuable type-strain genomes for metagenomic binning, comparative biology and taxonomic classification.</title>
        <authorList>
            <person name="Goeker M."/>
        </authorList>
    </citation>
    <scope>NUCLEOTIDE SEQUENCE [LARGE SCALE GENOMIC DNA]</scope>
    <source>
        <strain evidence="5 6">DSM 16974</strain>
    </source>
</reference>
<dbReference type="Proteomes" id="UP000273643">
    <property type="component" value="Unassembled WGS sequence"/>
</dbReference>